<dbReference type="Proteomes" id="UP001595420">
    <property type="component" value="Unassembled WGS sequence"/>
</dbReference>
<keyword evidence="2" id="KW-1185">Reference proteome</keyword>
<evidence type="ECO:0000313" key="1">
    <source>
        <dbReference type="EMBL" id="MFC2998471.1"/>
    </source>
</evidence>
<reference evidence="2" key="1">
    <citation type="journal article" date="2019" name="Int. J. Syst. Evol. Microbiol.">
        <title>The Global Catalogue of Microorganisms (GCM) 10K type strain sequencing project: providing services to taxonomists for standard genome sequencing and annotation.</title>
        <authorList>
            <consortium name="The Broad Institute Genomics Platform"/>
            <consortium name="The Broad Institute Genome Sequencing Center for Infectious Disease"/>
            <person name="Wu L."/>
            <person name="Ma J."/>
        </authorList>
    </citation>
    <scope>NUCLEOTIDE SEQUENCE [LARGE SCALE GENOMIC DNA]</scope>
    <source>
        <strain evidence="2">CGMCC 1.16855</strain>
    </source>
</reference>
<sequence>MGGSMVTEDRGAPGVALLTADRFHLGGEATAASWAGARLHAVHEGRSLGQAVLPGATPQPAPLRFRIPLAEPAPAEGTELALAVEAEGGLQVLARRRIATRLAGAIDRCSESLVRGWAANLACPDLPLTVEIWLDGSPVGTAPAQRRRSDLERIGKELAGTGFLFKFPRPLQLPPGQASEVTVRVQGTNIALAHSPWVLSHRFAELPVLGS</sequence>
<accession>A0ABV7BP26</accession>
<comment type="caution">
    <text evidence="1">The sequence shown here is derived from an EMBL/GenBank/DDBJ whole genome shotgun (WGS) entry which is preliminary data.</text>
</comment>
<gene>
    <name evidence="1" type="ORF">ACFOD3_01120</name>
</gene>
<dbReference type="RefSeq" id="WP_216833839.1">
    <property type="nucleotide sequence ID" value="NZ_JAFNJS010000001.1"/>
</dbReference>
<proteinExistence type="predicted"/>
<evidence type="ECO:0000313" key="2">
    <source>
        <dbReference type="Proteomes" id="UP001595420"/>
    </source>
</evidence>
<protein>
    <submittedName>
        <fullName evidence="1">Uncharacterized protein</fullName>
    </submittedName>
</protein>
<dbReference type="EMBL" id="JBHRSB010000001">
    <property type="protein sequence ID" value="MFC2998471.1"/>
    <property type="molecule type" value="Genomic_DNA"/>
</dbReference>
<name>A0ABV7BP26_9PROT</name>
<organism evidence="1 2">
    <name type="scientific">Falsiroseomonas tokyonensis</name>
    <dbReference type="NCBI Taxonomy" id="430521"/>
    <lineage>
        <taxon>Bacteria</taxon>
        <taxon>Pseudomonadati</taxon>
        <taxon>Pseudomonadota</taxon>
        <taxon>Alphaproteobacteria</taxon>
        <taxon>Acetobacterales</taxon>
        <taxon>Roseomonadaceae</taxon>
        <taxon>Falsiroseomonas</taxon>
    </lineage>
</organism>